<sequence>MSSLLNGNRVMALNQLDRITSVMELPEGYFYEQYIQEYLNEASPNWRRIRPFLYRCAELDKLDCLRGTVGLLMDNLVYAPLLFETAEDFFHDNKDEAAAILYECVAESETRQHSERLALCHYRLFSLRIRNHNQAENLHAATQFEIYIDRLEEMDQLDALKELANTYRSLKEWDRLEKIVDKMQPIAKALYFDIHNDRKIRKSPMKTGRPLFFYLAYSNLLRAEVNEGRGNYKQALQYTYAYADLSWVKETDEETLHWKNLFKEWAEANTYLNKLLSGELEILPHYVAYIEINQDELLFALLNIMKAANLFIFDVDDILLKFEEQITSYLEKQQTIGVYSDNVVNQYSLYLFYEIADYYLTRKKESIGFKYLIECLERSVIIKNKTDIFKCMVLFENNRILASSETATVYHNFMEEVYRNEKSHYALVNG</sequence>
<reference evidence="1 2" key="1">
    <citation type="submission" date="2024-09" db="EMBL/GenBank/DDBJ databases">
        <title>Paenibacillus zeirhizospherea sp. nov., isolated from surface of the maize (Zea mays) roots in a horticulture field, Hungary.</title>
        <authorList>
            <person name="Marton D."/>
            <person name="Farkas M."/>
            <person name="Bedics A."/>
            <person name="Toth E."/>
            <person name="Tancsics A."/>
            <person name="Boka K."/>
            <person name="Marati G."/>
            <person name="Kriszt B."/>
            <person name="Cserhati M."/>
        </authorList>
    </citation>
    <scope>NUCLEOTIDE SEQUENCE [LARGE SCALE GENOMIC DNA]</scope>
    <source>
        <strain evidence="1 2">JCM 18446</strain>
    </source>
</reference>
<keyword evidence="2" id="KW-1185">Reference proteome</keyword>
<comment type="caution">
    <text evidence="1">The sequence shown here is derived from an EMBL/GenBank/DDBJ whole genome shotgun (WGS) entry which is preliminary data.</text>
</comment>
<gene>
    <name evidence="1" type="ORF">ACE5LO_20610</name>
</gene>
<evidence type="ECO:0000313" key="1">
    <source>
        <dbReference type="EMBL" id="MFB5762786.1"/>
    </source>
</evidence>
<proteinExistence type="predicted"/>
<evidence type="ECO:0000313" key="2">
    <source>
        <dbReference type="Proteomes" id="UP001580430"/>
    </source>
</evidence>
<organism evidence="1 2">
    <name type="scientific">Paenibacillus medicaginis</name>
    <dbReference type="NCBI Taxonomy" id="1470560"/>
    <lineage>
        <taxon>Bacteria</taxon>
        <taxon>Bacillati</taxon>
        <taxon>Bacillota</taxon>
        <taxon>Bacilli</taxon>
        <taxon>Bacillales</taxon>
        <taxon>Paenibacillaceae</taxon>
        <taxon>Paenibacillus</taxon>
    </lineage>
</organism>
<dbReference type="Proteomes" id="UP001580430">
    <property type="component" value="Unassembled WGS sequence"/>
</dbReference>
<dbReference type="RefSeq" id="WP_375521869.1">
    <property type="nucleotide sequence ID" value="NZ_JBHIRY010000024.1"/>
</dbReference>
<dbReference type="EMBL" id="JBHIRY010000024">
    <property type="protein sequence ID" value="MFB5762786.1"/>
    <property type="molecule type" value="Genomic_DNA"/>
</dbReference>
<accession>A0ABV5C5I7</accession>
<name>A0ABV5C5I7_9BACL</name>
<protein>
    <submittedName>
        <fullName evidence="1">Transcriptional regulator</fullName>
    </submittedName>
</protein>